<dbReference type="Gene3D" id="3.10.20.310">
    <property type="entry name" value="membrane protein fhac"/>
    <property type="match status" value="5"/>
</dbReference>
<dbReference type="FunFam" id="2.40.160.50:FF:000001">
    <property type="entry name" value="Outer membrane protein assembly factor BamA"/>
    <property type="match status" value="1"/>
</dbReference>
<dbReference type="GO" id="GO:1990063">
    <property type="term" value="C:Bam protein complex"/>
    <property type="evidence" value="ECO:0007669"/>
    <property type="project" value="TreeGrafter"/>
</dbReference>
<dbReference type="KEGG" id="pdis:D8B20_20940"/>
<dbReference type="Proteomes" id="UP000319411">
    <property type="component" value="Plasmid unnamed2"/>
</dbReference>
<evidence type="ECO:0000259" key="10">
    <source>
        <dbReference type="PROSITE" id="PS51779"/>
    </source>
</evidence>
<evidence type="ECO:0000256" key="8">
    <source>
        <dbReference type="HAMAP-Rule" id="MF_01430"/>
    </source>
</evidence>
<keyword evidence="6 8" id="KW-0472">Membrane</keyword>
<keyword evidence="5 8" id="KW-0677">Repeat</keyword>
<dbReference type="Pfam" id="PF07244">
    <property type="entry name" value="POTRA"/>
    <property type="match status" value="4"/>
</dbReference>
<dbReference type="InterPro" id="IPR034746">
    <property type="entry name" value="POTRA"/>
</dbReference>
<keyword evidence="7 8" id="KW-0998">Cell outer membrane</keyword>
<dbReference type="PANTHER" id="PTHR12815:SF23">
    <property type="entry name" value="OUTER MEMBRANE PROTEIN ASSEMBLY FACTOR BAMA"/>
    <property type="match status" value="1"/>
</dbReference>
<dbReference type="RefSeq" id="WP_145891930.1">
    <property type="nucleotide sequence ID" value="NZ_CP032704.1"/>
</dbReference>
<dbReference type="GO" id="GO:0051205">
    <property type="term" value="P:protein insertion into membrane"/>
    <property type="evidence" value="ECO:0007669"/>
    <property type="project" value="UniProtKB-UniRule"/>
</dbReference>
<keyword evidence="11" id="KW-0614">Plasmid</keyword>
<feature type="domain" description="POTRA" evidence="10">
    <location>
        <begin position="267"/>
        <end position="345"/>
    </location>
</feature>
<dbReference type="PROSITE" id="PS51779">
    <property type="entry name" value="POTRA"/>
    <property type="match status" value="5"/>
</dbReference>
<evidence type="ECO:0000256" key="1">
    <source>
        <dbReference type="ARBA" id="ARBA00004370"/>
    </source>
</evidence>
<keyword evidence="12" id="KW-1185">Reference proteome</keyword>
<dbReference type="OrthoDB" id="9803054at2"/>
<keyword evidence="4 8" id="KW-0732">Signal</keyword>
<dbReference type="NCBIfam" id="TIGR03303">
    <property type="entry name" value="OM_YaeT"/>
    <property type="match status" value="1"/>
</dbReference>
<comment type="function">
    <text evidence="8">Part of the outer membrane protein assembly complex, which is involved in assembly and insertion of beta-barrel proteins into the outer membrane. Constitutes, with BamD, the core component of the assembly machinery.</text>
</comment>
<accession>A0A518XJN0</accession>
<reference evidence="11 12" key="1">
    <citation type="submission" date="2018-10" db="EMBL/GenBank/DDBJ databases">
        <title>Genome Sequencing of Pantoea dispersa DSM 32899.</title>
        <authorList>
            <person name="Nawrath M."/>
            <person name="Ottenheim C."/>
            <person name="Wilm A."/>
            <person name="Zimmermann W."/>
            <person name="Wu J.C."/>
        </authorList>
    </citation>
    <scope>NUCLEOTIDE SEQUENCE [LARGE SCALE GENOMIC DNA]</scope>
    <source>
        <strain evidence="11 12">DSM 32899</strain>
        <plasmid evidence="11 12">unnamed2</plasmid>
    </source>
</reference>
<dbReference type="GO" id="GO:0043165">
    <property type="term" value="P:Gram-negative-bacterium-type cell outer membrane assembly"/>
    <property type="evidence" value="ECO:0007669"/>
    <property type="project" value="UniProtKB-UniRule"/>
</dbReference>
<feature type="domain" description="POTRA" evidence="10">
    <location>
        <begin position="176"/>
        <end position="264"/>
    </location>
</feature>
<dbReference type="NCBIfam" id="NF008287">
    <property type="entry name" value="PRK11067.1"/>
    <property type="match status" value="1"/>
</dbReference>
<evidence type="ECO:0000313" key="11">
    <source>
        <dbReference type="EMBL" id="QDY44387.1"/>
    </source>
</evidence>
<proteinExistence type="inferred from homology"/>
<dbReference type="InterPro" id="IPR010827">
    <property type="entry name" value="BamA/TamA_POTRA"/>
</dbReference>
<geneLocation type="plasmid" evidence="11 12">
    <name>unnamed2</name>
</geneLocation>
<gene>
    <name evidence="8 11" type="primary">bamA</name>
    <name evidence="11" type="ORF">D8B20_20940</name>
</gene>
<feature type="domain" description="POTRA" evidence="10">
    <location>
        <begin position="348"/>
        <end position="422"/>
    </location>
</feature>
<sequence precursor="true">MLFARKKYLALLMLCAPGAHASFDVKINDIKVLGLHRVSLGSVLLSTPVKPGDTVTSSDIQETVRALFATGNFEDIQILEDNSDLIIKVKERPTVASLSFSGNKAIKNDMLEKNLDAQGIRVGESLDNTNIVKIEKELEDFYYSVGKYSASVKAVVTPLPRNRVDLRFEFQEGTSALIKQINIIGNKSFKSDELISLLSLRDSLPWWNVAGDKKYQKQKLAGDLETLRSFYLDQGYAKFAITSTQVSLTPDKKNIYITVNINEGGRYKFSQVSLDGDFAGYESNIRRLNTIKSGEYYSQKKITDMEKQIRDELSKHGYAYPQVVTEPRFDKSGDTVALAVHVSAGKRFYVRGVRFTGNDITSDRVLRREMRQTEGGWLESDKVEQGRQRLSRTGYFENVEVDTQRVPGSSDQVDLVYKVKERNTGSFNFGLGYGTDSGISYQVSVSQDNWLGTGNTVSFSGVKNSYQSYIEIAGTDPYFTVDGVSLGGRLFYNNYKADKNYLSEYKQTSYGTGLTLGFPVSENSRLNSGLDFVHNSLSDMRPQVATWNYLKGQGVLPSVSPGDEHNKAETQANDFLFTLGWNYNTLDRGFFPTAGTLFNTSAKITVPGSDNEYYKLSADYSRYSPLTDDLDWVLMTRARVGYSAGLGGKQVPFYDTFRAGGSSSVRGFSSNSIGPKAAYYDCSGTETDYSQCSVKNSDDAVGGNVMTTASVELIFPTPFVGNRYADALRTSVFMDAGTVWDTSWKNTPATEMAGIPDYSKPGDFRLSAGISLQWQSPLGPLVFSYALPLKKFSGDRTEQFQFNIGKTF</sequence>
<dbReference type="InterPro" id="IPR039910">
    <property type="entry name" value="D15-like"/>
</dbReference>
<dbReference type="PANTHER" id="PTHR12815">
    <property type="entry name" value="SORTING AND ASSEMBLY MACHINERY SAMM50 PROTEIN FAMILY MEMBER"/>
    <property type="match status" value="1"/>
</dbReference>
<feature type="domain" description="POTRA" evidence="10">
    <location>
        <begin position="25"/>
        <end position="92"/>
    </location>
</feature>
<dbReference type="EMBL" id="CP032704">
    <property type="protein sequence ID" value="QDY44387.1"/>
    <property type="molecule type" value="Genomic_DNA"/>
</dbReference>
<dbReference type="AlphaFoldDB" id="A0A518XJN0"/>
<dbReference type="PIRSF" id="PIRSF006076">
    <property type="entry name" value="OM_assembly_OMP85"/>
    <property type="match status" value="1"/>
</dbReference>
<dbReference type="FunFam" id="3.10.20.310:FF:000002">
    <property type="entry name" value="Outer membrane protein assembly factor BamA"/>
    <property type="match status" value="1"/>
</dbReference>
<keyword evidence="2 8" id="KW-1134">Transmembrane beta strand</keyword>
<feature type="signal peptide" evidence="8">
    <location>
        <begin position="1"/>
        <end position="21"/>
    </location>
</feature>
<dbReference type="InterPro" id="IPR023707">
    <property type="entry name" value="OM_assembly_BamA"/>
</dbReference>
<comment type="subunit">
    <text evidence="8">Part of the Bam complex, which is composed of the outer membrane protein BamA, and four lipoproteins BamB, BamC, BamD and BamE.</text>
</comment>
<dbReference type="HAMAP" id="MF_01430">
    <property type="entry name" value="OM_assembly_BamA"/>
    <property type="match status" value="1"/>
</dbReference>
<feature type="chain" id="PRO_5022275713" description="Outer membrane protein assembly factor BamA" evidence="8">
    <location>
        <begin position="22"/>
        <end position="808"/>
    </location>
</feature>
<evidence type="ECO:0000256" key="7">
    <source>
        <dbReference type="ARBA" id="ARBA00023237"/>
    </source>
</evidence>
<evidence type="ECO:0000256" key="3">
    <source>
        <dbReference type="ARBA" id="ARBA00022692"/>
    </source>
</evidence>
<evidence type="ECO:0000256" key="9">
    <source>
        <dbReference type="NCBIfam" id="TIGR03303"/>
    </source>
</evidence>
<dbReference type="FunFam" id="3.10.20.310:FF:000001">
    <property type="entry name" value="Outer membrane protein assembly factor BamA"/>
    <property type="match status" value="1"/>
</dbReference>
<protein>
    <recommendedName>
        <fullName evidence="8 9">Outer membrane protein assembly factor BamA</fullName>
    </recommendedName>
</protein>
<dbReference type="InterPro" id="IPR000184">
    <property type="entry name" value="Bac_surfAg_D15"/>
</dbReference>
<feature type="domain" description="POTRA" evidence="10">
    <location>
        <begin position="93"/>
        <end position="173"/>
    </location>
</feature>
<dbReference type="Pfam" id="PF01103">
    <property type="entry name" value="Omp85"/>
    <property type="match status" value="1"/>
</dbReference>
<evidence type="ECO:0000256" key="5">
    <source>
        <dbReference type="ARBA" id="ARBA00022737"/>
    </source>
</evidence>
<dbReference type="Gene3D" id="2.40.160.50">
    <property type="entry name" value="membrane protein fhac: a member of the omp85/tpsb transporter family"/>
    <property type="match status" value="1"/>
</dbReference>
<comment type="similarity">
    <text evidence="8">Belongs to the BamA family.</text>
</comment>
<evidence type="ECO:0000256" key="4">
    <source>
        <dbReference type="ARBA" id="ARBA00022729"/>
    </source>
</evidence>
<evidence type="ECO:0000256" key="2">
    <source>
        <dbReference type="ARBA" id="ARBA00022452"/>
    </source>
</evidence>
<comment type="subcellular location">
    <subcellularLocation>
        <location evidence="8">Cell outer membrane</location>
    </subcellularLocation>
    <subcellularLocation>
        <location evidence="1">Membrane</location>
    </subcellularLocation>
</comment>
<keyword evidence="3 8" id="KW-0812">Transmembrane</keyword>
<organism evidence="11 12">
    <name type="scientific">Candidatus Pantoea soli</name>
    <dbReference type="NCBI Taxonomy" id="3098669"/>
    <lineage>
        <taxon>Bacteria</taxon>
        <taxon>Pseudomonadati</taxon>
        <taxon>Pseudomonadota</taxon>
        <taxon>Gammaproteobacteria</taxon>
        <taxon>Enterobacterales</taxon>
        <taxon>Erwiniaceae</taxon>
        <taxon>Pantoea</taxon>
    </lineage>
</organism>
<evidence type="ECO:0000256" key="6">
    <source>
        <dbReference type="ARBA" id="ARBA00023136"/>
    </source>
</evidence>
<name>A0A518XJN0_9GAMM</name>
<evidence type="ECO:0000313" key="12">
    <source>
        <dbReference type="Proteomes" id="UP000319411"/>
    </source>
</evidence>